<evidence type="ECO:0000256" key="7">
    <source>
        <dbReference type="RuleBase" id="RU000416"/>
    </source>
</evidence>
<keyword evidence="2 6" id="KW-0808">Transferase</keyword>
<name>A0AB32X7K2_HELPC</name>
<dbReference type="PROSITE" id="PS51679">
    <property type="entry name" value="SAM_MT_C5"/>
    <property type="match status" value="1"/>
</dbReference>
<evidence type="ECO:0000256" key="3">
    <source>
        <dbReference type="ARBA" id="ARBA00022691"/>
    </source>
</evidence>
<dbReference type="PRINTS" id="PR00105">
    <property type="entry name" value="C5METTRFRASE"/>
</dbReference>
<dbReference type="NCBIfam" id="TIGR00675">
    <property type="entry name" value="dcm"/>
    <property type="match status" value="1"/>
</dbReference>
<evidence type="ECO:0000256" key="2">
    <source>
        <dbReference type="ARBA" id="ARBA00022679"/>
    </source>
</evidence>
<dbReference type="PANTHER" id="PTHR46098:SF1">
    <property type="entry name" value="TRNA (CYTOSINE(38)-C(5))-METHYLTRANSFERASE"/>
    <property type="match status" value="1"/>
</dbReference>
<dbReference type="CDD" id="cd00315">
    <property type="entry name" value="Cyt_C5_DNA_methylase"/>
    <property type="match status" value="1"/>
</dbReference>
<accession>A0AB32X7K2</accession>
<dbReference type="PANTHER" id="PTHR46098">
    <property type="entry name" value="TRNA (CYTOSINE(38)-C(5))-METHYLTRANSFERASE"/>
    <property type="match status" value="1"/>
</dbReference>
<reference evidence="10" key="1">
    <citation type="submission" date="2010-06" db="EMBL/GenBank/DDBJ databases">
        <title>Complete genome sequence of Helicobacter pylori strain Cuz20.</title>
        <authorList>
            <person name="Kersulyte D."/>
            <person name="Herrera P."/>
            <person name="Gilman R.H."/>
            <person name="Berg D.E."/>
        </authorList>
    </citation>
    <scope>NUCLEOTIDE SEQUENCE [LARGE SCALE GENOMIC DNA]</scope>
    <source>
        <strain evidence="10">Cuz20</strain>
    </source>
</reference>
<evidence type="ECO:0000256" key="5">
    <source>
        <dbReference type="ARBA" id="ARBA00047422"/>
    </source>
</evidence>
<dbReference type="REBASE" id="28157">
    <property type="entry name" value="M.Hpy20ORF2270P"/>
</dbReference>
<dbReference type="KEGG" id="hpu:HPCU_02270"/>
<evidence type="ECO:0000313" key="10">
    <source>
        <dbReference type="Proteomes" id="UP000006864"/>
    </source>
</evidence>
<dbReference type="Gene3D" id="3.90.120.10">
    <property type="entry name" value="DNA Methylase, subunit A, domain 2"/>
    <property type="match status" value="1"/>
</dbReference>
<proteinExistence type="inferred from homology"/>
<comment type="similarity">
    <text evidence="6 7">Belongs to the class I-like SAM-binding methyltransferase superfamily. C5-methyltransferase family.</text>
</comment>
<dbReference type="GO" id="GO:0032259">
    <property type="term" value="P:methylation"/>
    <property type="evidence" value="ECO:0007669"/>
    <property type="project" value="UniProtKB-KW"/>
</dbReference>
<dbReference type="PROSITE" id="PS00094">
    <property type="entry name" value="C5_MTASE_1"/>
    <property type="match status" value="1"/>
</dbReference>
<dbReference type="RefSeq" id="WP_000958896.1">
    <property type="nucleotide sequence ID" value="NC_017358.1"/>
</dbReference>
<dbReference type="GO" id="GO:0003886">
    <property type="term" value="F:DNA (cytosine-5-)-methyltransferase activity"/>
    <property type="evidence" value="ECO:0007669"/>
    <property type="project" value="UniProtKB-EC"/>
</dbReference>
<dbReference type="InterPro" id="IPR029063">
    <property type="entry name" value="SAM-dependent_MTases_sf"/>
</dbReference>
<keyword evidence="1 6" id="KW-0489">Methyltransferase</keyword>
<comment type="catalytic activity">
    <reaction evidence="5 8">
        <text>a 2'-deoxycytidine in DNA + S-adenosyl-L-methionine = a 5-methyl-2'-deoxycytidine in DNA + S-adenosyl-L-homocysteine + H(+)</text>
        <dbReference type="Rhea" id="RHEA:13681"/>
        <dbReference type="Rhea" id="RHEA-COMP:11369"/>
        <dbReference type="Rhea" id="RHEA-COMP:11370"/>
        <dbReference type="ChEBI" id="CHEBI:15378"/>
        <dbReference type="ChEBI" id="CHEBI:57856"/>
        <dbReference type="ChEBI" id="CHEBI:59789"/>
        <dbReference type="ChEBI" id="CHEBI:85452"/>
        <dbReference type="ChEBI" id="CHEBI:85454"/>
        <dbReference type="EC" id="2.1.1.37"/>
    </reaction>
</comment>
<gene>
    <name evidence="9" type="ordered locus">HPCU_02270</name>
</gene>
<dbReference type="Pfam" id="PF00145">
    <property type="entry name" value="DNA_methylase"/>
    <property type="match status" value="1"/>
</dbReference>
<dbReference type="InterPro" id="IPR050750">
    <property type="entry name" value="C5-MTase"/>
</dbReference>
<dbReference type="AlphaFoldDB" id="A0AB32X7K2"/>
<evidence type="ECO:0000256" key="6">
    <source>
        <dbReference type="PROSITE-ProRule" id="PRU01016"/>
    </source>
</evidence>
<organism evidence="9 10">
    <name type="scientific">Helicobacter pylori (strain Cuz20)</name>
    <dbReference type="NCBI Taxonomy" id="765964"/>
    <lineage>
        <taxon>Bacteria</taxon>
        <taxon>Pseudomonadati</taxon>
        <taxon>Campylobacterota</taxon>
        <taxon>Epsilonproteobacteria</taxon>
        <taxon>Campylobacterales</taxon>
        <taxon>Helicobacteraceae</taxon>
        <taxon>Helicobacter</taxon>
    </lineage>
</organism>
<sequence>MLTYADLFAGIGGFRLALDSLGLKCVFSAENNPHAIAMYQANFDDDSTCDITLLNPNTMPNFDILCAGFPCQAFSVCGKQKGFEDTTRGTLFFDICRILKNKKPKIFILENVKNLLKHNKGNTLFVMLQALSNLGYSVSYQILNAKNFSVPQNRERIIIVGYLGSQVFDFNPIKTNPITDMQNFLDKSGHFEILEPYEYTLLDNQLLKRQNSGLIFCGYRNKKIRTKGTRENTEHLSRVHKQPNRIYHVKGIHPTIASQEQSGRYFIYTDNLVRKLTLNECFSFMGFPKDFKKIGTNSQLYERIGNSVCVPMIKAIMKEVLNQFYKQPLKENNMQNKILEFLEKIYKECVSLKNLDSLNLSKTQLQKAQMIVEKEETFKGVYTVLITSLVYKSNYHEQDIRFHQANMKNGYSGRSFDTKFITPFLKQKQFLGAMKESGWLTRSLEQNLPYTIDYPGKISSVSIKKAFLEILDDVEKNPNLSTPYLKALFYLSIREKTRKAIILVKPIIKESSYSIDFIINTLQKHFNYAYKSRGASILPVVALFSIYECLILELGRFTNKSLKPLDSHYSCDRSSGNAGDIVILDEQKQLFEVIEIKFNIAIDSIMLQDAYKKIAQTPIKRYYILSTLPIQNKTELQKIIDKIEHEHGCQVIVNGIYDTLKYYLRLIKNTEHFINNYLKNISQNTEINEEHKLAWNNIIDSKIN</sequence>
<protein>
    <recommendedName>
        <fullName evidence="8">Cytosine-specific methyltransferase</fullName>
        <ecNumber evidence="8">2.1.1.37</ecNumber>
    </recommendedName>
</protein>
<dbReference type="InterPro" id="IPR001525">
    <property type="entry name" value="C5_MeTfrase"/>
</dbReference>
<evidence type="ECO:0000256" key="8">
    <source>
        <dbReference type="RuleBase" id="RU000417"/>
    </source>
</evidence>
<dbReference type="SUPFAM" id="SSF53335">
    <property type="entry name" value="S-adenosyl-L-methionine-dependent methyltransferases"/>
    <property type="match status" value="1"/>
</dbReference>
<evidence type="ECO:0000313" key="9">
    <source>
        <dbReference type="EMBL" id="ADO03627.1"/>
    </source>
</evidence>
<dbReference type="Proteomes" id="UP000006864">
    <property type="component" value="Chromosome"/>
</dbReference>
<evidence type="ECO:0000256" key="4">
    <source>
        <dbReference type="ARBA" id="ARBA00022747"/>
    </source>
</evidence>
<evidence type="ECO:0000256" key="1">
    <source>
        <dbReference type="ARBA" id="ARBA00022603"/>
    </source>
</evidence>
<keyword evidence="3 6" id="KW-0949">S-adenosyl-L-methionine</keyword>
<keyword evidence="4" id="KW-0680">Restriction system</keyword>
<feature type="active site" evidence="6">
    <location>
        <position position="71"/>
    </location>
</feature>
<dbReference type="EMBL" id="CP002076">
    <property type="protein sequence ID" value="ADO03627.1"/>
    <property type="molecule type" value="Genomic_DNA"/>
</dbReference>
<dbReference type="Gene3D" id="3.40.50.150">
    <property type="entry name" value="Vaccinia Virus protein VP39"/>
    <property type="match status" value="1"/>
</dbReference>
<dbReference type="GO" id="GO:0009307">
    <property type="term" value="P:DNA restriction-modification system"/>
    <property type="evidence" value="ECO:0007669"/>
    <property type="project" value="UniProtKB-KW"/>
</dbReference>
<dbReference type="InterPro" id="IPR018117">
    <property type="entry name" value="C5_DNA_meth_AS"/>
</dbReference>
<dbReference type="EC" id="2.1.1.37" evidence="8"/>